<protein>
    <submittedName>
        <fullName evidence="2">Sporulation-specific protein 2</fullName>
    </submittedName>
</protein>
<proteinExistence type="predicted"/>
<feature type="compositionally biased region" description="Polar residues" evidence="1">
    <location>
        <begin position="102"/>
        <end position="113"/>
    </location>
</feature>
<feature type="region of interest" description="Disordered" evidence="1">
    <location>
        <begin position="90"/>
        <end position="113"/>
    </location>
</feature>
<evidence type="ECO:0000313" key="3">
    <source>
        <dbReference type="Proteomes" id="UP001497600"/>
    </source>
</evidence>
<dbReference type="EMBL" id="OZ004260">
    <property type="protein sequence ID" value="CAK7920541.1"/>
    <property type="molecule type" value="Genomic_DNA"/>
</dbReference>
<dbReference type="InterPro" id="IPR035979">
    <property type="entry name" value="RBD_domain_sf"/>
</dbReference>
<reference evidence="2 3" key="1">
    <citation type="submission" date="2024-01" db="EMBL/GenBank/DDBJ databases">
        <authorList>
            <consortium name="Genoscope - CEA"/>
            <person name="William W."/>
        </authorList>
    </citation>
    <scope>NUCLEOTIDE SEQUENCE [LARGE SCALE GENOMIC DNA]</scope>
    <source>
        <strain evidence="2 3">29B2s-10</strain>
    </source>
</reference>
<feature type="compositionally biased region" description="Polar residues" evidence="1">
    <location>
        <begin position="26"/>
        <end position="39"/>
    </location>
</feature>
<evidence type="ECO:0000256" key="1">
    <source>
        <dbReference type="SAM" id="MobiDB-lite"/>
    </source>
</evidence>
<evidence type="ECO:0000313" key="2">
    <source>
        <dbReference type="EMBL" id="CAK7920541.1"/>
    </source>
</evidence>
<organism evidence="2 3">
    <name type="scientific">[Candida] anglica</name>
    <dbReference type="NCBI Taxonomy" id="148631"/>
    <lineage>
        <taxon>Eukaryota</taxon>
        <taxon>Fungi</taxon>
        <taxon>Dikarya</taxon>
        <taxon>Ascomycota</taxon>
        <taxon>Saccharomycotina</taxon>
        <taxon>Pichiomycetes</taxon>
        <taxon>Debaryomycetaceae</taxon>
        <taxon>Kurtzmaniella</taxon>
    </lineage>
</organism>
<dbReference type="SUPFAM" id="SSF54928">
    <property type="entry name" value="RNA-binding domain, RBD"/>
    <property type="match status" value="1"/>
</dbReference>
<keyword evidence="3" id="KW-1185">Reference proteome</keyword>
<name>A0ABP0EJE8_9ASCO</name>
<sequence>MFRRVGEPFSISGRSVSGKQEVMVSENDSQTSGTPNYSKGSVRRFAKSLYQWSSTDSGLTQRDGSVRTKNTKDIIDKLFEFSVSDTCDHDDEELEEEEIKPRNTQDSVKGRTLTLNKSNQLSGLSKSKVLGTTNTEPHIRRVVVLNDIPPLTSISSILAQLCGGPLERVIFRKDGAKGSNTCEIYFMFPEHAANFYEFSTRTNLFILNGKQIAVKWATRSNTNDLDNSHPSVPVYLLNEFVQWGARRCLVFSKAVSTKSPRNSSTMHYPNAKANFSKGVSYEEIKSDLSVFGEIVEIAPVISRKLCFSVHFADIRSAIVAKKVCETPSTPLNIRYNDWTLWYGKDPTDTPCHCL</sequence>
<feature type="region of interest" description="Disordered" evidence="1">
    <location>
        <begin position="1"/>
        <end position="40"/>
    </location>
</feature>
<accession>A0ABP0EJE8</accession>
<gene>
    <name evidence="2" type="primary">SSP2</name>
    <name evidence="2" type="ORF">CAAN4_H03576</name>
</gene>
<dbReference type="Proteomes" id="UP001497600">
    <property type="component" value="Chromosome H"/>
</dbReference>